<organism evidence="1 2">
    <name type="scientific">Bauhinia variegata</name>
    <name type="common">Purple orchid tree</name>
    <name type="synonym">Phanera variegata</name>
    <dbReference type="NCBI Taxonomy" id="167791"/>
    <lineage>
        <taxon>Eukaryota</taxon>
        <taxon>Viridiplantae</taxon>
        <taxon>Streptophyta</taxon>
        <taxon>Embryophyta</taxon>
        <taxon>Tracheophyta</taxon>
        <taxon>Spermatophyta</taxon>
        <taxon>Magnoliopsida</taxon>
        <taxon>eudicotyledons</taxon>
        <taxon>Gunneridae</taxon>
        <taxon>Pentapetalae</taxon>
        <taxon>rosids</taxon>
        <taxon>fabids</taxon>
        <taxon>Fabales</taxon>
        <taxon>Fabaceae</taxon>
        <taxon>Cercidoideae</taxon>
        <taxon>Cercideae</taxon>
        <taxon>Bauhiniinae</taxon>
        <taxon>Bauhinia</taxon>
    </lineage>
</organism>
<evidence type="ECO:0000313" key="1">
    <source>
        <dbReference type="EMBL" id="KAI4352465.1"/>
    </source>
</evidence>
<proteinExistence type="predicted"/>
<sequence>MENLLKTPPKAPVLQSPTTESECKTPPPIQPSTNENDQNSLNELRKSLTPDRLRVPKAFKYPERYTSPTDMMVSPVTKGLLARGRKGGALLPPGRNQPKIPDLLAQEASQFQNNVPMVIDEKLNKN</sequence>
<evidence type="ECO:0000313" key="2">
    <source>
        <dbReference type="Proteomes" id="UP000828941"/>
    </source>
</evidence>
<reference evidence="1 2" key="1">
    <citation type="journal article" date="2022" name="DNA Res.">
        <title>Chromosomal-level genome assembly of the orchid tree Bauhinia variegata (Leguminosae; Cercidoideae) supports the allotetraploid origin hypothesis of Bauhinia.</title>
        <authorList>
            <person name="Zhong Y."/>
            <person name="Chen Y."/>
            <person name="Zheng D."/>
            <person name="Pang J."/>
            <person name="Liu Y."/>
            <person name="Luo S."/>
            <person name="Meng S."/>
            <person name="Qian L."/>
            <person name="Wei D."/>
            <person name="Dai S."/>
            <person name="Zhou R."/>
        </authorList>
    </citation>
    <scope>NUCLEOTIDE SEQUENCE [LARGE SCALE GENOMIC DNA]</scope>
    <source>
        <strain evidence="1">BV-YZ2020</strain>
    </source>
</reference>
<protein>
    <submittedName>
        <fullName evidence="1">Uncharacterized protein</fullName>
    </submittedName>
</protein>
<name>A0ACB9PUR6_BAUVA</name>
<comment type="caution">
    <text evidence="1">The sequence shown here is derived from an EMBL/GenBank/DDBJ whole genome shotgun (WGS) entry which is preliminary data.</text>
</comment>
<accession>A0ACB9PUR6</accession>
<dbReference type="Proteomes" id="UP000828941">
    <property type="component" value="Chromosome 3"/>
</dbReference>
<keyword evidence="2" id="KW-1185">Reference proteome</keyword>
<gene>
    <name evidence="1" type="ORF">L6164_006715</name>
</gene>
<dbReference type="EMBL" id="CM039428">
    <property type="protein sequence ID" value="KAI4352465.1"/>
    <property type="molecule type" value="Genomic_DNA"/>
</dbReference>